<dbReference type="PANTHER" id="PTHR22847">
    <property type="entry name" value="WD40 REPEAT PROTEIN"/>
    <property type="match status" value="1"/>
</dbReference>
<evidence type="ECO:0000313" key="4">
    <source>
        <dbReference type="EMBL" id="ETO33530.1"/>
    </source>
</evidence>
<accession>X6P4R5</accession>
<evidence type="ECO:0000313" key="5">
    <source>
        <dbReference type="Proteomes" id="UP000023152"/>
    </source>
</evidence>
<dbReference type="InterPro" id="IPR015943">
    <property type="entry name" value="WD40/YVTN_repeat-like_dom_sf"/>
</dbReference>
<keyword evidence="2" id="KW-0677">Repeat</keyword>
<evidence type="ECO:0000256" key="2">
    <source>
        <dbReference type="ARBA" id="ARBA00022737"/>
    </source>
</evidence>
<dbReference type="Pfam" id="PF00400">
    <property type="entry name" value="WD40"/>
    <property type="match status" value="3"/>
</dbReference>
<dbReference type="AlphaFoldDB" id="X6P4R5"/>
<evidence type="ECO:0000256" key="3">
    <source>
        <dbReference type="PROSITE-ProRule" id="PRU00221"/>
    </source>
</evidence>
<sequence>MWIVFSYVARKTQQQTEKDVKTILDSWVRSSSIEIGWIDDFNKFVARYVKIVKKLFQHPTTEQFGYGMQHQEMKIQFSPNGRVIVSCSSDKTIRLWDVISGQELKKLKGHSGDVNDVQFSSDAQKIVSASYDKTIGKMLQTLIGHSDVVMIAQFSSDDQSIVSCSWDDIIRIWS</sequence>
<gene>
    <name evidence="4" type="ORF">RFI_03572</name>
</gene>
<feature type="repeat" description="WD" evidence="3">
    <location>
        <begin position="107"/>
        <end position="135"/>
    </location>
</feature>
<dbReference type="OrthoDB" id="538223at2759"/>
<feature type="repeat" description="WD" evidence="3">
    <location>
        <begin position="75"/>
        <end position="106"/>
    </location>
</feature>
<dbReference type="PROSITE" id="PS00678">
    <property type="entry name" value="WD_REPEATS_1"/>
    <property type="match status" value="1"/>
</dbReference>
<dbReference type="SMART" id="SM00320">
    <property type="entry name" value="WD40"/>
    <property type="match status" value="3"/>
</dbReference>
<keyword evidence="1 3" id="KW-0853">WD repeat</keyword>
<comment type="caution">
    <text evidence="4">The sequence shown here is derived from an EMBL/GenBank/DDBJ whole genome shotgun (WGS) entry which is preliminary data.</text>
</comment>
<dbReference type="PROSITE" id="PS50082">
    <property type="entry name" value="WD_REPEATS_2"/>
    <property type="match status" value="3"/>
</dbReference>
<dbReference type="GO" id="GO:1990234">
    <property type="term" value="C:transferase complex"/>
    <property type="evidence" value="ECO:0007669"/>
    <property type="project" value="UniProtKB-ARBA"/>
</dbReference>
<dbReference type="PROSITE" id="PS50294">
    <property type="entry name" value="WD_REPEATS_REGION"/>
    <property type="match status" value="3"/>
</dbReference>
<keyword evidence="5" id="KW-1185">Reference proteome</keyword>
<organism evidence="4 5">
    <name type="scientific">Reticulomyxa filosa</name>
    <dbReference type="NCBI Taxonomy" id="46433"/>
    <lineage>
        <taxon>Eukaryota</taxon>
        <taxon>Sar</taxon>
        <taxon>Rhizaria</taxon>
        <taxon>Retaria</taxon>
        <taxon>Foraminifera</taxon>
        <taxon>Monothalamids</taxon>
        <taxon>Reticulomyxidae</taxon>
        <taxon>Reticulomyxa</taxon>
    </lineage>
</organism>
<dbReference type="InterPro" id="IPR019775">
    <property type="entry name" value="WD40_repeat_CS"/>
</dbReference>
<dbReference type="InterPro" id="IPR001680">
    <property type="entry name" value="WD40_rpt"/>
</dbReference>
<dbReference type="Proteomes" id="UP000023152">
    <property type="component" value="Unassembled WGS sequence"/>
</dbReference>
<dbReference type="Gene3D" id="2.130.10.10">
    <property type="entry name" value="YVTN repeat-like/Quinoprotein amine dehydrogenase"/>
    <property type="match status" value="2"/>
</dbReference>
<proteinExistence type="predicted"/>
<name>X6P4R5_RETFI</name>
<dbReference type="SUPFAM" id="SSF50978">
    <property type="entry name" value="WD40 repeat-like"/>
    <property type="match status" value="1"/>
</dbReference>
<reference evidence="4 5" key="1">
    <citation type="journal article" date="2013" name="Curr. Biol.">
        <title>The Genome of the Foraminiferan Reticulomyxa filosa.</title>
        <authorList>
            <person name="Glockner G."/>
            <person name="Hulsmann N."/>
            <person name="Schleicher M."/>
            <person name="Noegel A.A."/>
            <person name="Eichinger L."/>
            <person name="Gallinger C."/>
            <person name="Pawlowski J."/>
            <person name="Sierra R."/>
            <person name="Euteneuer U."/>
            <person name="Pillet L."/>
            <person name="Moustafa A."/>
            <person name="Platzer M."/>
            <person name="Groth M."/>
            <person name="Szafranski K."/>
            <person name="Schliwa M."/>
        </authorList>
    </citation>
    <scope>NUCLEOTIDE SEQUENCE [LARGE SCALE GENOMIC DNA]</scope>
</reference>
<feature type="non-terminal residue" evidence="4">
    <location>
        <position position="174"/>
    </location>
</feature>
<feature type="repeat" description="WD" evidence="3">
    <location>
        <begin position="142"/>
        <end position="174"/>
    </location>
</feature>
<protein>
    <submittedName>
        <fullName evidence="4">Uncharacterized protein</fullName>
    </submittedName>
</protein>
<dbReference type="PANTHER" id="PTHR22847:SF637">
    <property type="entry name" value="WD REPEAT DOMAIN 5B"/>
    <property type="match status" value="1"/>
</dbReference>
<dbReference type="InterPro" id="IPR036322">
    <property type="entry name" value="WD40_repeat_dom_sf"/>
</dbReference>
<evidence type="ECO:0000256" key="1">
    <source>
        <dbReference type="ARBA" id="ARBA00022574"/>
    </source>
</evidence>
<dbReference type="EMBL" id="ASPP01003320">
    <property type="protein sequence ID" value="ETO33530.1"/>
    <property type="molecule type" value="Genomic_DNA"/>
</dbReference>